<evidence type="ECO:0000313" key="8">
    <source>
        <dbReference type="EMBL" id="GAA1965060.1"/>
    </source>
</evidence>
<dbReference type="InterPro" id="IPR050428">
    <property type="entry name" value="TCS_sensor_his_kinase"/>
</dbReference>
<evidence type="ECO:0000259" key="7">
    <source>
        <dbReference type="SMART" id="SM00387"/>
    </source>
</evidence>
<dbReference type="EMBL" id="BAAANN010000015">
    <property type="protein sequence ID" value="GAA1965060.1"/>
    <property type="molecule type" value="Genomic_DNA"/>
</dbReference>
<dbReference type="Pfam" id="PF02518">
    <property type="entry name" value="HATPase_c"/>
    <property type="match status" value="1"/>
</dbReference>
<evidence type="ECO:0000256" key="4">
    <source>
        <dbReference type="ARBA" id="ARBA00022679"/>
    </source>
</evidence>
<dbReference type="PANTHER" id="PTHR45436:SF5">
    <property type="entry name" value="SENSOR HISTIDINE KINASE TRCS"/>
    <property type="match status" value="1"/>
</dbReference>
<feature type="domain" description="Histidine kinase/HSP90-like ATPase" evidence="7">
    <location>
        <begin position="210"/>
        <end position="324"/>
    </location>
</feature>
<evidence type="ECO:0000256" key="6">
    <source>
        <dbReference type="SAM" id="MobiDB-lite"/>
    </source>
</evidence>
<proteinExistence type="predicted"/>
<evidence type="ECO:0000256" key="1">
    <source>
        <dbReference type="ARBA" id="ARBA00000085"/>
    </source>
</evidence>
<reference evidence="8 9" key="1">
    <citation type="journal article" date="2019" name="Int. J. Syst. Evol. Microbiol.">
        <title>The Global Catalogue of Microorganisms (GCM) 10K type strain sequencing project: providing services to taxonomists for standard genome sequencing and annotation.</title>
        <authorList>
            <consortium name="The Broad Institute Genomics Platform"/>
            <consortium name="The Broad Institute Genome Sequencing Center for Infectious Disease"/>
            <person name="Wu L."/>
            <person name="Ma J."/>
        </authorList>
    </citation>
    <scope>NUCLEOTIDE SEQUENCE [LARGE SCALE GENOMIC DNA]</scope>
    <source>
        <strain evidence="8 9">JCM 14545</strain>
    </source>
</reference>
<dbReference type="SUPFAM" id="SSF55874">
    <property type="entry name" value="ATPase domain of HSP90 chaperone/DNA topoisomerase II/histidine kinase"/>
    <property type="match status" value="1"/>
</dbReference>
<evidence type="ECO:0000256" key="5">
    <source>
        <dbReference type="ARBA" id="ARBA00022777"/>
    </source>
</evidence>
<dbReference type="PANTHER" id="PTHR45436">
    <property type="entry name" value="SENSOR HISTIDINE KINASE YKOH"/>
    <property type="match status" value="1"/>
</dbReference>
<dbReference type="RefSeq" id="WP_344420999.1">
    <property type="nucleotide sequence ID" value="NZ_BAAANN010000015.1"/>
</dbReference>
<dbReference type="EC" id="2.7.13.3" evidence="2"/>
<keyword evidence="4" id="KW-0808">Transferase</keyword>
<dbReference type="Gene3D" id="3.30.565.10">
    <property type="entry name" value="Histidine kinase-like ATPase, C-terminal domain"/>
    <property type="match status" value="1"/>
</dbReference>
<organism evidence="8 9">
    <name type="scientific">Amycolatopsis minnesotensis</name>
    <dbReference type="NCBI Taxonomy" id="337894"/>
    <lineage>
        <taxon>Bacteria</taxon>
        <taxon>Bacillati</taxon>
        <taxon>Actinomycetota</taxon>
        <taxon>Actinomycetes</taxon>
        <taxon>Pseudonocardiales</taxon>
        <taxon>Pseudonocardiaceae</taxon>
        <taxon>Amycolatopsis</taxon>
    </lineage>
</organism>
<gene>
    <name evidence="8" type="ORF">GCM10009754_41350</name>
</gene>
<accession>A0ABN2R803</accession>
<evidence type="ECO:0000256" key="2">
    <source>
        <dbReference type="ARBA" id="ARBA00012438"/>
    </source>
</evidence>
<comment type="caution">
    <text evidence="8">The sequence shown here is derived from an EMBL/GenBank/DDBJ whole genome shotgun (WGS) entry which is preliminary data.</text>
</comment>
<protein>
    <recommendedName>
        <fullName evidence="2">histidine kinase</fullName>
        <ecNumber evidence="2">2.7.13.3</ecNumber>
    </recommendedName>
</protein>
<dbReference type="InterPro" id="IPR036890">
    <property type="entry name" value="HATPase_C_sf"/>
</dbReference>
<dbReference type="Proteomes" id="UP001501116">
    <property type="component" value="Unassembled WGS sequence"/>
</dbReference>
<feature type="compositionally biased region" description="Low complexity" evidence="6">
    <location>
        <begin position="338"/>
        <end position="352"/>
    </location>
</feature>
<evidence type="ECO:0000256" key="3">
    <source>
        <dbReference type="ARBA" id="ARBA00022553"/>
    </source>
</evidence>
<name>A0ABN2R803_9PSEU</name>
<dbReference type="SMART" id="SM00387">
    <property type="entry name" value="HATPase_c"/>
    <property type="match status" value="1"/>
</dbReference>
<comment type="catalytic activity">
    <reaction evidence="1">
        <text>ATP + protein L-histidine = ADP + protein N-phospho-L-histidine.</text>
        <dbReference type="EC" id="2.7.13.3"/>
    </reaction>
</comment>
<keyword evidence="3" id="KW-0597">Phosphoprotein</keyword>
<dbReference type="InterPro" id="IPR003594">
    <property type="entry name" value="HATPase_dom"/>
</dbReference>
<evidence type="ECO:0000313" key="9">
    <source>
        <dbReference type="Proteomes" id="UP001501116"/>
    </source>
</evidence>
<feature type="region of interest" description="Disordered" evidence="6">
    <location>
        <begin position="338"/>
        <end position="423"/>
    </location>
</feature>
<keyword evidence="9" id="KW-1185">Reference proteome</keyword>
<dbReference type="GO" id="GO:0016301">
    <property type="term" value="F:kinase activity"/>
    <property type="evidence" value="ECO:0007669"/>
    <property type="project" value="UniProtKB-KW"/>
</dbReference>
<keyword evidence="5 8" id="KW-0418">Kinase</keyword>
<sequence length="423" mass="44610">MALPLLTAVACGLLVAVLVLAALLVRQRGAVLRVRGRCAELEAERRVRENEALHLVQTRLPGVVASLADPAMPVPGPAYGHGGDPYGAVVSFVGWHLRQTRDTATQAAASTLKSMMRSVQNLANEQQVAISDAEQRHDDPEVLADLLKIDHANSQLTRRAQATAVLCGSWPGQQRSASTLTDIARGATSRIRDFPRVVIPAPSDTAVVSRAVEPVVLAVAELLDNGARHSQPGSTVEVNFQQAHNGLAIVIDDAGVGMTAETVQRAAWLLSGQGRQEIAGLGDPPRIGFAVVGVLAARYGFTVSVDTRSPYGGLRAVLFLPSELLTRADAQAPVPVAAPAPEAAPAEVVPPTADEEVRRTANGLPRRTRRTTLPEFTASPKSAPPKLEPAAVRTPATLAAWQRGTQEGRRSAPTAADSGKDTQ</sequence>